<accession>W7IUF3</accession>
<comment type="caution">
    <text evidence="5">The sequence shown here is derived from an EMBL/GenBank/DDBJ whole genome shotgun (WGS) entry which is preliminary data.</text>
</comment>
<dbReference type="RefSeq" id="WP_052021435.1">
    <property type="nucleotide sequence ID" value="NZ_AYXG01000161.1"/>
</dbReference>
<dbReference type="Proteomes" id="UP000019277">
    <property type="component" value="Unassembled WGS sequence"/>
</dbReference>
<feature type="domain" description="Glycosyltransferase subfamily 4-like N-terminal" evidence="4">
    <location>
        <begin position="15"/>
        <end position="215"/>
    </location>
</feature>
<proteinExistence type="predicted"/>
<dbReference type="eggNOG" id="COG0438">
    <property type="taxonomic scope" value="Bacteria"/>
</dbReference>
<dbReference type="SUPFAM" id="SSF53756">
    <property type="entry name" value="UDP-Glycosyltransferase/glycogen phosphorylase"/>
    <property type="match status" value="1"/>
</dbReference>
<dbReference type="InterPro" id="IPR001296">
    <property type="entry name" value="Glyco_trans_1"/>
</dbReference>
<evidence type="ECO:0000259" key="3">
    <source>
        <dbReference type="Pfam" id="PF00534"/>
    </source>
</evidence>
<dbReference type="InterPro" id="IPR050194">
    <property type="entry name" value="Glycosyltransferase_grp1"/>
</dbReference>
<evidence type="ECO:0000313" key="6">
    <source>
        <dbReference type="Proteomes" id="UP000019277"/>
    </source>
</evidence>
<dbReference type="AlphaFoldDB" id="W7IUF3"/>
<dbReference type="CDD" id="cd03801">
    <property type="entry name" value="GT4_PimA-like"/>
    <property type="match status" value="1"/>
</dbReference>
<name>W7IUF3_9PSEU</name>
<keyword evidence="2 5" id="KW-0808">Transferase</keyword>
<evidence type="ECO:0000313" key="5">
    <source>
        <dbReference type="EMBL" id="EWC60387.1"/>
    </source>
</evidence>
<evidence type="ECO:0000256" key="2">
    <source>
        <dbReference type="ARBA" id="ARBA00022679"/>
    </source>
</evidence>
<keyword evidence="6" id="KW-1185">Reference proteome</keyword>
<dbReference type="GO" id="GO:0016757">
    <property type="term" value="F:glycosyltransferase activity"/>
    <property type="evidence" value="ECO:0007669"/>
    <property type="project" value="UniProtKB-KW"/>
</dbReference>
<dbReference type="PANTHER" id="PTHR45947">
    <property type="entry name" value="SULFOQUINOVOSYL TRANSFERASE SQD2"/>
    <property type="match status" value="1"/>
</dbReference>
<dbReference type="PANTHER" id="PTHR45947:SF13">
    <property type="entry name" value="TRANSFERASE"/>
    <property type="match status" value="1"/>
</dbReference>
<evidence type="ECO:0000256" key="1">
    <source>
        <dbReference type="ARBA" id="ARBA00022676"/>
    </source>
</evidence>
<protein>
    <submittedName>
        <fullName evidence="5">Glycosyl transferase, group 1</fullName>
    </submittedName>
</protein>
<keyword evidence="1" id="KW-0328">Glycosyltransferase</keyword>
<feature type="domain" description="Glycosyl transferase family 1" evidence="3">
    <location>
        <begin position="231"/>
        <end position="380"/>
    </location>
</feature>
<dbReference type="EMBL" id="AYXG01000161">
    <property type="protein sequence ID" value="EWC60387.1"/>
    <property type="molecule type" value="Genomic_DNA"/>
</dbReference>
<evidence type="ECO:0000259" key="4">
    <source>
        <dbReference type="Pfam" id="PF13439"/>
    </source>
</evidence>
<dbReference type="Pfam" id="PF00534">
    <property type="entry name" value="Glycos_transf_1"/>
    <property type="match status" value="1"/>
</dbReference>
<dbReference type="STRING" id="909613.UO65_4275"/>
<dbReference type="InterPro" id="IPR028098">
    <property type="entry name" value="Glyco_trans_4-like_N"/>
</dbReference>
<dbReference type="Pfam" id="PF13439">
    <property type="entry name" value="Glyco_transf_4"/>
    <property type="match status" value="1"/>
</dbReference>
<dbReference type="Gene3D" id="3.40.50.2000">
    <property type="entry name" value="Glycogen Phosphorylase B"/>
    <property type="match status" value="2"/>
</dbReference>
<dbReference type="GO" id="GO:1901137">
    <property type="term" value="P:carbohydrate derivative biosynthetic process"/>
    <property type="evidence" value="ECO:0007669"/>
    <property type="project" value="UniProtKB-ARBA"/>
</dbReference>
<reference evidence="5 6" key="1">
    <citation type="journal article" date="2014" name="Genome Announc.">
        <title>Draft Genome Sequence of the Antitrypanosomally Active Sponge-Associated Bacterium Actinokineospora sp. Strain EG49.</title>
        <authorList>
            <person name="Harjes J."/>
            <person name="Ryu T."/>
            <person name="Abdelmohsen U.R."/>
            <person name="Moitinho-Silva L."/>
            <person name="Horn H."/>
            <person name="Ravasi T."/>
            <person name="Hentschel U."/>
        </authorList>
    </citation>
    <scope>NUCLEOTIDE SEQUENCE [LARGE SCALE GENOMIC DNA]</scope>
    <source>
        <strain evidence="5 6">EG49</strain>
    </source>
</reference>
<organism evidence="5 6">
    <name type="scientific">Actinokineospora spheciospongiae</name>
    <dbReference type="NCBI Taxonomy" id="909613"/>
    <lineage>
        <taxon>Bacteria</taxon>
        <taxon>Bacillati</taxon>
        <taxon>Actinomycetota</taxon>
        <taxon>Actinomycetes</taxon>
        <taxon>Pseudonocardiales</taxon>
        <taxon>Pseudonocardiaceae</taxon>
        <taxon>Actinokineospora</taxon>
    </lineage>
</organism>
<dbReference type="OrthoDB" id="9802525at2"/>
<gene>
    <name evidence="5" type="ORF">UO65_4275</name>
</gene>
<sequence length="410" mass="43093">MRVLQVTDNYAPATGGLERVVQLLSHELSARGHEVHVATLSRTDAPDLEAEGPVTIHRLSGLTRHLRRFSADPNHLFHPTVADPVLVRRLRELVDELRPDVVHVHSWMLHSCLSLRLPPSSSLVVSLHDYGIACAKKTLTYKDSLDTACSGPELRKCLGCAKDFYGAVKGTALTLGLSRTRLDGVDLFLPISDAVARACLPGVAAERIRVVPSFVADSVAQVGPRPDFLPDGDFVLFVGALGEHKGLGPLVEAHRRMAAAVPLVVIGPRRADTPELVGSPGRPVIVHGSVPHPQIMAAFAAAAVVAVPSRWAEPQGLVAIEALAVGTPVVASRVGGLPGLVTDGVTGLLVPPGDASALAGALDSLLADPGVRGRMGAAGRVDARRYFAGAVVPQVVAAYESLVDRRSAVS</sequence>